<gene>
    <name evidence="1" type="ORF">NDU88_002756</name>
</gene>
<dbReference type="InterPro" id="IPR052055">
    <property type="entry name" value="Hepadnavirus_pol/RT"/>
</dbReference>
<accession>A0AAV7SFU3</accession>
<dbReference type="PANTHER" id="PTHR33050">
    <property type="entry name" value="REVERSE TRANSCRIPTASE DOMAIN-CONTAINING PROTEIN"/>
    <property type="match status" value="1"/>
</dbReference>
<reference evidence="1" key="1">
    <citation type="journal article" date="2022" name="bioRxiv">
        <title>Sequencing and chromosome-scale assembly of the giantPleurodeles waltlgenome.</title>
        <authorList>
            <person name="Brown T."/>
            <person name="Elewa A."/>
            <person name="Iarovenko S."/>
            <person name="Subramanian E."/>
            <person name="Araus A.J."/>
            <person name="Petzold A."/>
            <person name="Susuki M."/>
            <person name="Suzuki K.-i.T."/>
            <person name="Hayashi T."/>
            <person name="Toyoda A."/>
            <person name="Oliveira C."/>
            <person name="Osipova E."/>
            <person name="Leigh N.D."/>
            <person name="Simon A."/>
            <person name="Yun M.H."/>
        </authorList>
    </citation>
    <scope>NUCLEOTIDE SEQUENCE</scope>
    <source>
        <strain evidence="1">20211129_DDA</strain>
        <tissue evidence="1">Liver</tissue>
    </source>
</reference>
<protein>
    <recommendedName>
        <fullName evidence="3">Reverse transcriptase domain-containing protein</fullName>
    </recommendedName>
</protein>
<dbReference type="PANTHER" id="PTHR33050:SF8">
    <property type="entry name" value="REVERSE TRANSCRIPTASE DOMAIN-CONTAINING PROTEIN"/>
    <property type="match status" value="1"/>
</dbReference>
<dbReference type="Proteomes" id="UP001066276">
    <property type="component" value="Chromosome 4_2"/>
</dbReference>
<sequence length="66" mass="7214">MIKTAGRGALLAKADIESAFRLLPVHPDSYHLLGFQHNGQVFMDKAMPMGRDNTTCLSMPQIGNVT</sequence>
<evidence type="ECO:0000313" key="2">
    <source>
        <dbReference type="Proteomes" id="UP001066276"/>
    </source>
</evidence>
<dbReference type="AlphaFoldDB" id="A0AAV7SFU3"/>
<dbReference type="SUPFAM" id="SSF56672">
    <property type="entry name" value="DNA/RNA polymerases"/>
    <property type="match status" value="1"/>
</dbReference>
<comment type="caution">
    <text evidence="1">The sequence shown here is derived from an EMBL/GenBank/DDBJ whole genome shotgun (WGS) entry which is preliminary data.</text>
</comment>
<evidence type="ECO:0008006" key="3">
    <source>
        <dbReference type="Google" id="ProtNLM"/>
    </source>
</evidence>
<keyword evidence="2" id="KW-1185">Reference proteome</keyword>
<organism evidence="1 2">
    <name type="scientific">Pleurodeles waltl</name>
    <name type="common">Iberian ribbed newt</name>
    <dbReference type="NCBI Taxonomy" id="8319"/>
    <lineage>
        <taxon>Eukaryota</taxon>
        <taxon>Metazoa</taxon>
        <taxon>Chordata</taxon>
        <taxon>Craniata</taxon>
        <taxon>Vertebrata</taxon>
        <taxon>Euteleostomi</taxon>
        <taxon>Amphibia</taxon>
        <taxon>Batrachia</taxon>
        <taxon>Caudata</taxon>
        <taxon>Salamandroidea</taxon>
        <taxon>Salamandridae</taxon>
        <taxon>Pleurodelinae</taxon>
        <taxon>Pleurodeles</taxon>
    </lineage>
</organism>
<dbReference type="EMBL" id="JANPWB010000008">
    <property type="protein sequence ID" value="KAJ1162288.1"/>
    <property type="molecule type" value="Genomic_DNA"/>
</dbReference>
<evidence type="ECO:0000313" key="1">
    <source>
        <dbReference type="EMBL" id="KAJ1162288.1"/>
    </source>
</evidence>
<proteinExistence type="predicted"/>
<name>A0AAV7SFU3_PLEWA</name>
<dbReference type="InterPro" id="IPR043502">
    <property type="entry name" value="DNA/RNA_pol_sf"/>
</dbReference>